<dbReference type="PANTHER" id="PTHR43384:SF13">
    <property type="entry name" value="SLR0110 PROTEIN"/>
    <property type="match status" value="1"/>
</dbReference>
<dbReference type="GO" id="GO:0000160">
    <property type="term" value="P:phosphorelay signal transduction system"/>
    <property type="evidence" value="ECO:0007669"/>
    <property type="project" value="InterPro"/>
</dbReference>
<keyword evidence="5" id="KW-1185">Reference proteome</keyword>
<sequence>MAKIAVVSADEAHLHYVAGLIAQSANHVVQRVRAAPAVALADPALTLGTDLLIVDAPEVGADDIVQLRRITTEHPETLCMLLTAHPSADLLMRAMRAGVQGVLPWPPEAQEFRDELQRCTSHALSNGRAEGQVLAFTACKGGSGTTFVAANFAHVMATRHKKRVLLVDLSQQYGDAAFLMTDQTPPATLSDVCRQVDRLDAALLDACVTHVCPGFDVVPAAGDPIKAGEIKAAHLERILAVARQQYDAVVFDIGQDINPATLVVLDHSNLIYAVMRRSLAHLRAGRRLFDLCQSLSYHTDRVRLVLNGDDRHANIAQRTLEDAFGVRVAHVLPLDAGPVRDASEQGVPVAQLAPNCAIARALADMARQLYPDTQPRRDNLLRKLFGQNNQVHAPARA</sequence>
<dbReference type="Proteomes" id="UP000318943">
    <property type="component" value="Unassembled WGS sequence"/>
</dbReference>
<evidence type="ECO:0000313" key="4">
    <source>
        <dbReference type="EMBL" id="URF04882.1"/>
    </source>
</evidence>
<dbReference type="GO" id="GO:0016887">
    <property type="term" value="F:ATP hydrolysis activity"/>
    <property type="evidence" value="ECO:0007669"/>
    <property type="project" value="TreeGrafter"/>
</dbReference>
<dbReference type="Gene3D" id="3.40.50.2300">
    <property type="match status" value="1"/>
</dbReference>
<dbReference type="GO" id="GO:0005524">
    <property type="term" value="F:ATP binding"/>
    <property type="evidence" value="ECO:0007669"/>
    <property type="project" value="TreeGrafter"/>
</dbReference>
<reference evidence="4" key="2">
    <citation type="journal article" date="2022" name="Microbiol. Resour. Announc.">
        <title>Genome Sequence of Cupriavidus campinensis Strain G5, a Member of a Bacterial Consortium Capable of Polyethylene Degradation.</title>
        <authorList>
            <person name="Schneider B."/>
            <person name="Pfeiffer F."/>
            <person name="Dyall-Smith M."/>
            <person name="Kunte H.J."/>
        </authorList>
    </citation>
    <scope>NUCLEOTIDE SEQUENCE</scope>
    <source>
        <strain evidence="4">G5</strain>
    </source>
</reference>
<dbReference type="EMBL" id="VCIZ01000004">
    <property type="protein sequence ID" value="TSP13094.1"/>
    <property type="molecule type" value="Genomic_DNA"/>
</dbReference>
<feature type="modified residue" description="4-aspartylphosphate" evidence="1">
    <location>
        <position position="55"/>
    </location>
</feature>
<dbReference type="Pfam" id="PF13614">
    <property type="entry name" value="AAA_31"/>
    <property type="match status" value="1"/>
</dbReference>
<dbReference type="GO" id="GO:0005829">
    <property type="term" value="C:cytosol"/>
    <property type="evidence" value="ECO:0007669"/>
    <property type="project" value="TreeGrafter"/>
</dbReference>
<dbReference type="Gene3D" id="3.40.50.300">
    <property type="entry name" value="P-loop containing nucleotide triphosphate hydrolases"/>
    <property type="match status" value="1"/>
</dbReference>
<evidence type="ECO:0000313" key="6">
    <source>
        <dbReference type="Proteomes" id="UP001056132"/>
    </source>
</evidence>
<dbReference type="Proteomes" id="UP001056132">
    <property type="component" value="Chromosome 1"/>
</dbReference>
<dbReference type="EMBL" id="CP097330">
    <property type="protein sequence ID" value="URF04882.1"/>
    <property type="molecule type" value="Genomic_DNA"/>
</dbReference>
<dbReference type="AlphaFoldDB" id="A0AAE9I2P3"/>
<evidence type="ECO:0000313" key="5">
    <source>
        <dbReference type="Proteomes" id="UP000318943"/>
    </source>
</evidence>
<reference evidence="4" key="3">
    <citation type="submission" date="2022-05" db="EMBL/GenBank/DDBJ databases">
        <authorList>
            <person name="Kunte H.-J."/>
        </authorList>
    </citation>
    <scope>NUCLEOTIDE SEQUENCE</scope>
    <source>
        <strain evidence="4">G5</strain>
    </source>
</reference>
<organism evidence="4 6">
    <name type="scientific">Cupriavidus campinensis</name>
    <dbReference type="NCBI Taxonomy" id="151783"/>
    <lineage>
        <taxon>Bacteria</taxon>
        <taxon>Pseudomonadati</taxon>
        <taxon>Pseudomonadota</taxon>
        <taxon>Betaproteobacteria</taxon>
        <taxon>Burkholderiales</taxon>
        <taxon>Burkholderiaceae</taxon>
        <taxon>Cupriavidus</taxon>
    </lineage>
</organism>
<protein>
    <submittedName>
        <fullName evidence="4">AAA family ATPase</fullName>
    </submittedName>
    <submittedName>
        <fullName evidence="3">Pilus assembly protein</fullName>
    </submittedName>
</protein>
<dbReference type="InterPro" id="IPR025669">
    <property type="entry name" value="AAA_dom"/>
</dbReference>
<evidence type="ECO:0000259" key="2">
    <source>
        <dbReference type="PROSITE" id="PS50110"/>
    </source>
</evidence>
<dbReference type="SUPFAM" id="SSF52172">
    <property type="entry name" value="CheY-like"/>
    <property type="match status" value="1"/>
</dbReference>
<dbReference type="GO" id="GO:0009898">
    <property type="term" value="C:cytoplasmic side of plasma membrane"/>
    <property type="evidence" value="ECO:0007669"/>
    <property type="project" value="TreeGrafter"/>
</dbReference>
<evidence type="ECO:0000256" key="1">
    <source>
        <dbReference type="PROSITE-ProRule" id="PRU00169"/>
    </source>
</evidence>
<dbReference type="PANTHER" id="PTHR43384">
    <property type="entry name" value="SEPTUM SITE-DETERMINING PROTEIN MIND HOMOLOG, CHLOROPLASTIC-RELATED"/>
    <property type="match status" value="1"/>
</dbReference>
<dbReference type="KEGG" id="ccam:M5D45_03265"/>
<accession>A0AAE9I2P3</accession>
<dbReference type="InterPro" id="IPR011006">
    <property type="entry name" value="CheY-like_superfamily"/>
</dbReference>
<dbReference type="RefSeq" id="WP_144197386.1">
    <property type="nucleotide sequence ID" value="NZ_CAJPVH010000042.1"/>
</dbReference>
<keyword evidence="1" id="KW-0597">Phosphoprotein</keyword>
<dbReference type="InterPro" id="IPR001789">
    <property type="entry name" value="Sig_transdc_resp-reg_receiver"/>
</dbReference>
<name>A0AAE9I2P3_9BURK</name>
<dbReference type="GO" id="GO:0051782">
    <property type="term" value="P:negative regulation of cell division"/>
    <property type="evidence" value="ECO:0007669"/>
    <property type="project" value="TreeGrafter"/>
</dbReference>
<proteinExistence type="predicted"/>
<dbReference type="InterPro" id="IPR050625">
    <property type="entry name" value="ParA/MinD_ATPase"/>
</dbReference>
<dbReference type="InterPro" id="IPR027417">
    <property type="entry name" value="P-loop_NTPase"/>
</dbReference>
<gene>
    <name evidence="3" type="ORF">FGG12_09330</name>
    <name evidence="4" type="ORF">M5D45_03265</name>
</gene>
<dbReference type="SUPFAM" id="SSF52540">
    <property type="entry name" value="P-loop containing nucleoside triphosphate hydrolases"/>
    <property type="match status" value="1"/>
</dbReference>
<reference evidence="3 5" key="1">
    <citation type="submission" date="2019-05" db="EMBL/GenBank/DDBJ databases">
        <title>Whole genome sequence analysis of Cupriavidus campinensis S14E4C strain.</title>
        <authorList>
            <person name="Abbaszade G."/>
            <person name="Szabo A."/>
            <person name="Toumi M."/>
            <person name="Toth E."/>
        </authorList>
    </citation>
    <scope>NUCLEOTIDE SEQUENCE [LARGE SCALE GENOMIC DNA]</scope>
    <source>
        <strain evidence="3 5">S14E4C</strain>
    </source>
</reference>
<evidence type="ECO:0000313" key="3">
    <source>
        <dbReference type="EMBL" id="TSP13094.1"/>
    </source>
</evidence>
<feature type="domain" description="Response regulatory" evidence="2">
    <location>
        <begin position="3"/>
        <end position="120"/>
    </location>
</feature>
<dbReference type="PROSITE" id="PS50110">
    <property type="entry name" value="RESPONSE_REGULATORY"/>
    <property type="match status" value="1"/>
</dbReference>